<keyword evidence="2" id="KW-1185">Reference proteome</keyword>
<proteinExistence type="predicted"/>
<gene>
    <name evidence="1" type="ORF">ACFYXI_39505</name>
</gene>
<dbReference type="RefSeq" id="WP_387417855.1">
    <property type="nucleotide sequence ID" value="NZ_JBIASD010000052.1"/>
</dbReference>
<dbReference type="EMBL" id="JBIASD010000052">
    <property type="protein sequence ID" value="MFF3671688.1"/>
    <property type="molecule type" value="Genomic_DNA"/>
</dbReference>
<comment type="caution">
    <text evidence="1">The sequence shown here is derived from an EMBL/GenBank/DDBJ whole genome shotgun (WGS) entry which is preliminary data.</text>
</comment>
<protein>
    <recommendedName>
        <fullName evidence="3">Phage tail protein</fullName>
    </recommendedName>
</protein>
<sequence>MAGNPEAAAIWADADVYVGPLTAVNPASVTTPFPATWGLVGLLDGDKGFTEKREEQVSDHYAWGGILVRTSRSRFKLTRTITVLEDNEQTRKLIWPGSTDTEIIVPRPQPVKLGFELREGDKIKRLITRRYAEVSVDGDIVENETDLAAVTLVATIFPDSSGVLFDRQHTEEDEPGS</sequence>
<dbReference type="InterPro" id="IPR058154">
    <property type="entry name" value="Bxb1_TTP-like"/>
</dbReference>
<evidence type="ECO:0008006" key="3">
    <source>
        <dbReference type="Google" id="ProtNLM"/>
    </source>
</evidence>
<evidence type="ECO:0000313" key="2">
    <source>
        <dbReference type="Proteomes" id="UP001602013"/>
    </source>
</evidence>
<reference evidence="1 2" key="1">
    <citation type="submission" date="2024-10" db="EMBL/GenBank/DDBJ databases">
        <title>The Natural Products Discovery Center: Release of the First 8490 Sequenced Strains for Exploring Actinobacteria Biosynthetic Diversity.</title>
        <authorList>
            <person name="Kalkreuter E."/>
            <person name="Kautsar S.A."/>
            <person name="Yang D."/>
            <person name="Bader C.D."/>
            <person name="Teijaro C.N."/>
            <person name="Fluegel L."/>
            <person name="Davis C.M."/>
            <person name="Simpson J.R."/>
            <person name="Lauterbach L."/>
            <person name="Steele A.D."/>
            <person name="Gui C."/>
            <person name="Meng S."/>
            <person name="Li G."/>
            <person name="Viehrig K."/>
            <person name="Ye F."/>
            <person name="Su P."/>
            <person name="Kiefer A.F."/>
            <person name="Nichols A."/>
            <person name="Cepeda A.J."/>
            <person name="Yan W."/>
            <person name="Fan B."/>
            <person name="Jiang Y."/>
            <person name="Adhikari A."/>
            <person name="Zheng C.-J."/>
            <person name="Schuster L."/>
            <person name="Cowan T.M."/>
            <person name="Smanski M.J."/>
            <person name="Chevrette M.G."/>
            <person name="De Carvalho L.P.S."/>
            <person name="Shen B."/>
        </authorList>
    </citation>
    <scope>NUCLEOTIDE SEQUENCE [LARGE SCALE GENOMIC DNA]</scope>
    <source>
        <strain evidence="1 2">NPDC002173</strain>
    </source>
</reference>
<accession>A0ABW6T3A2</accession>
<dbReference type="Pfam" id="PF25681">
    <property type="entry name" value="Phage_TTP_17"/>
    <property type="match status" value="1"/>
</dbReference>
<dbReference type="Proteomes" id="UP001602013">
    <property type="component" value="Unassembled WGS sequence"/>
</dbReference>
<organism evidence="1 2">
    <name type="scientific">Microtetraspora malaysiensis</name>
    <dbReference type="NCBI Taxonomy" id="161358"/>
    <lineage>
        <taxon>Bacteria</taxon>
        <taxon>Bacillati</taxon>
        <taxon>Actinomycetota</taxon>
        <taxon>Actinomycetes</taxon>
        <taxon>Streptosporangiales</taxon>
        <taxon>Streptosporangiaceae</taxon>
        <taxon>Microtetraspora</taxon>
    </lineage>
</organism>
<evidence type="ECO:0000313" key="1">
    <source>
        <dbReference type="EMBL" id="MFF3671688.1"/>
    </source>
</evidence>
<name>A0ABW6T3A2_9ACTN</name>